<dbReference type="HOGENOM" id="CLU_2953814_0_0_5"/>
<feature type="region of interest" description="Disordered" evidence="1">
    <location>
        <begin position="31"/>
        <end position="59"/>
    </location>
</feature>
<evidence type="ECO:0000313" key="3">
    <source>
        <dbReference type="Proteomes" id="UP000004310"/>
    </source>
</evidence>
<reference evidence="2 3" key="1">
    <citation type="journal article" date="2010" name="J. Bacteriol.">
        <title>Genome sequence of Fulvimarina pelagi HTCC2506T, a Mn(II)-oxidizing alphaproteobacterium possessing an aerobic anoxygenic photosynthetic gene cluster and Xanthorhodopsin.</title>
        <authorList>
            <person name="Kang I."/>
            <person name="Oh H.M."/>
            <person name="Lim S.I."/>
            <person name="Ferriera S."/>
            <person name="Giovannoni S.J."/>
            <person name="Cho J.C."/>
        </authorList>
    </citation>
    <scope>NUCLEOTIDE SEQUENCE [LARGE SCALE GENOMIC DNA]</scope>
    <source>
        <strain evidence="2 3">HTCC2506</strain>
    </source>
</reference>
<gene>
    <name evidence="2" type="ORF">FP2506_01030</name>
</gene>
<accession>Q0G291</accession>
<evidence type="ECO:0000313" key="2">
    <source>
        <dbReference type="EMBL" id="EAU41307.1"/>
    </source>
</evidence>
<protein>
    <submittedName>
        <fullName evidence="2">Uncharacterized protein</fullName>
    </submittedName>
</protein>
<dbReference type="AlphaFoldDB" id="Q0G291"/>
<proteinExistence type="predicted"/>
<sequence length="59" mass="6449">MDFENGAHAAAAKTRDEAITTIDDARLPFDTHAEPLPFRPKRFNVPQNAHTGCRVSDAG</sequence>
<keyword evidence="3" id="KW-1185">Reference proteome</keyword>
<dbReference type="EMBL" id="AATP01000003">
    <property type="protein sequence ID" value="EAU41307.1"/>
    <property type="molecule type" value="Genomic_DNA"/>
</dbReference>
<organism evidence="2 3">
    <name type="scientific">Fulvimarina pelagi HTCC2506</name>
    <dbReference type="NCBI Taxonomy" id="314231"/>
    <lineage>
        <taxon>Bacteria</taxon>
        <taxon>Pseudomonadati</taxon>
        <taxon>Pseudomonadota</taxon>
        <taxon>Alphaproteobacteria</taxon>
        <taxon>Hyphomicrobiales</taxon>
        <taxon>Aurantimonadaceae</taxon>
        <taxon>Fulvimarina</taxon>
    </lineage>
</organism>
<dbReference type="Proteomes" id="UP000004310">
    <property type="component" value="Unassembled WGS sequence"/>
</dbReference>
<comment type="caution">
    <text evidence="2">The sequence shown here is derived from an EMBL/GenBank/DDBJ whole genome shotgun (WGS) entry which is preliminary data.</text>
</comment>
<evidence type="ECO:0000256" key="1">
    <source>
        <dbReference type="SAM" id="MobiDB-lite"/>
    </source>
</evidence>
<name>Q0G291_9HYPH</name>